<reference evidence="1 2" key="1">
    <citation type="submission" date="2021-02" db="EMBL/GenBank/DDBJ databases">
        <title>Draft genome of the type strains Burkholderia anthina DSM16086.</title>
        <authorList>
            <person name="Hertel R."/>
            <person name="Meissner J."/>
            <person name="Poehlein A."/>
            <person name="Daniel R."/>
            <person name="Commichau F.M."/>
        </authorList>
    </citation>
    <scope>NUCLEOTIDE SEQUENCE [LARGE SCALE GENOMIC DNA]</scope>
    <source>
        <strain evidence="1 2">DSM 16086</strain>
    </source>
</reference>
<organism evidence="1 2">
    <name type="scientific">Burkholderia anthina</name>
    <dbReference type="NCBI Taxonomy" id="179879"/>
    <lineage>
        <taxon>Bacteria</taxon>
        <taxon>Pseudomonadati</taxon>
        <taxon>Pseudomonadota</taxon>
        <taxon>Betaproteobacteria</taxon>
        <taxon>Burkholderiales</taxon>
        <taxon>Burkholderiaceae</taxon>
        <taxon>Burkholderia</taxon>
        <taxon>Burkholderia cepacia complex</taxon>
    </lineage>
</organism>
<protein>
    <submittedName>
        <fullName evidence="1">Uncharacterized protein</fullName>
    </submittedName>
</protein>
<gene>
    <name evidence="1" type="ORF">JQK92_05770</name>
</gene>
<keyword evidence="2" id="KW-1185">Reference proteome</keyword>
<proteinExistence type="predicted"/>
<name>A0ABS2AYW8_9BURK</name>
<sequence length="54" mass="6074">MVLVERLFDTQPDGMRNILLQEGWSRRHNGYFLPVGGAMTPRRAGAEFCGATHI</sequence>
<comment type="caution">
    <text evidence="1">The sequence shown here is derived from an EMBL/GenBank/DDBJ whole genome shotgun (WGS) entry which is preliminary data.</text>
</comment>
<dbReference type="EMBL" id="JAFCIQ010000003">
    <property type="protein sequence ID" value="MBM2765934.1"/>
    <property type="molecule type" value="Genomic_DNA"/>
</dbReference>
<accession>A0ABS2AYW8</accession>
<evidence type="ECO:0000313" key="1">
    <source>
        <dbReference type="EMBL" id="MBM2765934.1"/>
    </source>
</evidence>
<dbReference type="Proteomes" id="UP000755577">
    <property type="component" value="Unassembled WGS sequence"/>
</dbReference>
<evidence type="ECO:0000313" key="2">
    <source>
        <dbReference type="Proteomes" id="UP000755577"/>
    </source>
</evidence>